<accession>A0A242ME45</accession>
<organism evidence="1 2">
    <name type="scientific">Caballeronia sordidicola</name>
    <name type="common">Burkholderia sordidicola</name>
    <dbReference type="NCBI Taxonomy" id="196367"/>
    <lineage>
        <taxon>Bacteria</taxon>
        <taxon>Pseudomonadati</taxon>
        <taxon>Pseudomonadota</taxon>
        <taxon>Betaproteobacteria</taxon>
        <taxon>Burkholderiales</taxon>
        <taxon>Burkholderiaceae</taxon>
        <taxon>Caballeronia</taxon>
    </lineage>
</organism>
<dbReference type="EMBL" id="NBTY01000148">
    <property type="protein sequence ID" value="OTP69574.1"/>
    <property type="molecule type" value="Genomic_DNA"/>
</dbReference>
<dbReference type="InterPro" id="IPR027417">
    <property type="entry name" value="P-loop_NTPase"/>
</dbReference>
<dbReference type="AlphaFoldDB" id="A0A242ME45"/>
<reference evidence="1 2" key="1">
    <citation type="submission" date="2017-03" db="EMBL/GenBank/DDBJ databases">
        <title>Genome analysis of strain PAMC 26510.</title>
        <authorList>
            <person name="Oh H.-M."/>
            <person name="Yang J.-A."/>
        </authorList>
    </citation>
    <scope>NUCLEOTIDE SEQUENCE [LARGE SCALE GENOMIC DNA]</scope>
    <source>
        <strain evidence="1 2">PAMC 26510</strain>
    </source>
</reference>
<evidence type="ECO:0000313" key="1">
    <source>
        <dbReference type="EMBL" id="OTP69574.1"/>
    </source>
</evidence>
<name>A0A242ME45_CABSO</name>
<comment type="caution">
    <text evidence="1">The sequence shown here is derived from an EMBL/GenBank/DDBJ whole genome shotgun (WGS) entry which is preliminary data.</text>
</comment>
<evidence type="ECO:0000313" key="2">
    <source>
        <dbReference type="Proteomes" id="UP000194546"/>
    </source>
</evidence>
<evidence type="ECO:0008006" key="3">
    <source>
        <dbReference type="Google" id="ProtNLM"/>
    </source>
</evidence>
<proteinExistence type="predicted"/>
<dbReference type="Gene3D" id="3.40.50.300">
    <property type="entry name" value="P-loop containing nucleotide triphosphate hydrolases"/>
    <property type="match status" value="1"/>
</dbReference>
<protein>
    <recommendedName>
        <fullName evidence="3">Adenylylsulfate kinase</fullName>
    </recommendedName>
</protein>
<sequence>MLKNLTGIDSLYEEPIAPDVRIDTTQCSIADAITLITQRLIHE</sequence>
<dbReference type="Proteomes" id="UP000194546">
    <property type="component" value="Unassembled WGS sequence"/>
</dbReference>
<gene>
    <name evidence="1" type="ORF">PAMC26510_26360</name>
</gene>